<dbReference type="EMBL" id="JAGEVF010000017">
    <property type="protein sequence ID" value="MBO3118031.1"/>
    <property type="molecule type" value="Genomic_DNA"/>
</dbReference>
<evidence type="ECO:0000313" key="2">
    <source>
        <dbReference type="Proteomes" id="UP000676776"/>
    </source>
</evidence>
<evidence type="ECO:0000313" key="1">
    <source>
        <dbReference type="EMBL" id="MBO3118031.1"/>
    </source>
</evidence>
<comment type="caution">
    <text evidence="1">The sequence shown here is derived from an EMBL/GenBank/DDBJ whole genome shotgun (WGS) entry which is preliminary data.</text>
</comment>
<protein>
    <submittedName>
        <fullName evidence="1">Uncharacterized protein</fullName>
    </submittedName>
</protein>
<name>A0ABS3T814_9FLAO</name>
<accession>A0ABS3T814</accession>
<dbReference type="RefSeq" id="WP_208155403.1">
    <property type="nucleotide sequence ID" value="NZ_JAGEVF010000017.1"/>
</dbReference>
<dbReference type="Proteomes" id="UP000676776">
    <property type="component" value="Unassembled WGS sequence"/>
</dbReference>
<proteinExistence type="predicted"/>
<reference evidence="1 2" key="1">
    <citation type="submission" date="2021-03" db="EMBL/GenBank/DDBJ databases">
        <title>Winogradskyella sp. nov., isolated from costal sediment.</title>
        <authorList>
            <person name="Gao C."/>
        </authorList>
    </citation>
    <scope>NUCLEOTIDE SEQUENCE [LARGE SCALE GENOMIC DNA]</scope>
    <source>
        <strain evidence="1 2">DF17</strain>
    </source>
</reference>
<organism evidence="1 2">
    <name type="scientific">Winogradskyella pelagia</name>
    <dbReference type="NCBI Taxonomy" id="2819984"/>
    <lineage>
        <taxon>Bacteria</taxon>
        <taxon>Pseudomonadati</taxon>
        <taxon>Bacteroidota</taxon>
        <taxon>Flavobacteriia</taxon>
        <taxon>Flavobacteriales</taxon>
        <taxon>Flavobacteriaceae</taxon>
        <taxon>Winogradskyella</taxon>
    </lineage>
</organism>
<keyword evidence="2" id="KW-1185">Reference proteome</keyword>
<gene>
    <name evidence="1" type="ORF">J4050_14835</name>
</gene>
<sequence length="255" mass="29948">MNLLKPKENKVSLNDCLGEKINHLVEGLDRFNQSEKQKILELCQVGKFLCTYFPDFNISESREQPDFIITDGSINIGLEHQSIFVDEILQRTGFFDNIALLAEREFEKESEMPNFLVNCYIRKDISFSNKDKNKILKIFIDVIREFVLNDIVIENNLFDDLMKMPHSQKSINVNFGAYMVPTLDENRLMTAIEKKENKVEKYISNTNCKQWLLLLIGGVGEHSFYVRNDLKLNFETTFEKVFLMEDFDNRLYELK</sequence>